<dbReference type="InterPro" id="IPR013785">
    <property type="entry name" value="Aldolase_TIM"/>
</dbReference>
<dbReference type="CDD" id="cd01335">
    <property type="entry name" value="Radical_SAM"/>
    <property type="match status" value="1"/>
</dbReference>
<dbReference type="HOGENOM" id="CLU_044176_1_0_0"/>
<evidence type="ECO:0000256" key="2">
    <source>
        <dbReference type="ARBA" id="ARBA00022691"/>
    </source>
</evidence>
<dbReference type="Pfam" id="PF04055">
    <property type="entry name" value="Radical_SAM"/>
    <property type="match status" value="1"/>
</dbReference>
<dbReference type="PATRIC" id="fig|515635.4.peg.1054"/>
<keyword evidence="3 6" id="KW-0479">Metal-binding</keyword>
<keyword evidence="5 6" id="KW-0411">Iron-sulfur</keyword>
<feature type="domain" description="Radical SAM core" evidence="7">
    <location>
        <begin position="67"/>
        <end position="284"/>
    </location>
</feature>
<dbReference type="PROSITE" id="PS51918">
    <property type="entry name" value="RADICAL_SAM"/>
    <property type="match status" value="1"/>
</dbReference>
<feature type="binding site" evidence="6">
    <location>
        <position position="89"/>
    </location>
    <ligand>
        <name>[4Fe-4S] cluster</name>
        <dbReference type="ChEBI" id="CHEBI:49883"/>
        <note>4Fe-4S-S-AdoMet</note>
    </ligand>
</feature>
<evidence type="ECO:0000256" key="5">
    <source>
        <dbReference type="ARBA" id="ARBA00023014"/>
    </source>
</evidence>
<keyword evidence="2 6" id="KW-0949">S-adenosyl-L-methionine</keyword>
<evidence type="ECO:0000256" key="1">
    <source>
        <dbReference type="ARBA" id="ARBA00022485"/>
    </source>
</evidence>
<dbReference type="NCBIfam" id="TIGR04337">
    <property type="entry name" value="AmmeMemoSam_rS"/>
    <property type="match status" value="1"/>
</dbReference>
<protein>
    <submittedName>
        <fullName evidence="8">Radical SAM domain protein</fullName>
    </submittedName>
</protein>
<dbReference type="PIRSF" id="PIRSF004869">
    <property type="entry name" value="PflX_prd"/>
    <property type="match status" value="1"/>
</dbReference>
<dbReference type="InterPro" id="IPR007197">
    <property type="entry name" value="rSAM"/>
</dbReference>
<dbReference type="SMART" id="SM00729">
    <property type="entry name" value="Elp3"/>
    <property type="match status" value="1"/>
</dbReference>
<evidence type="ECO:0000256" key="4">
    <source>
        <dbReference type="ARBA" id="ARBA00023004"/>
    </source>
</evidence>
<dbReference type="GO" id="GO:0051539">
    <property type="term" value="F:4 iron, 4 sulfur cluster binding"/>
    <property type="evidence" value="ECO:0007669"/>
    <property type="project" value="UniProtKB-KW"/>
</dbReference>
<dbReference type="InterPro" id="IPR058240">
    <property type="entry name" value="rSAM_sf"/>
</dbReference>
<reference evidence="9" key="1">
    <citation type="journal article" date="2016" name="Front. Microbiol.">
        <title>The complete genome sequence of hyperthermophile Dictyoglomus turgidum DSM 6724 reveals a specialized carbohydrate fermentor.</title>
        <authorList>
            <person name="Brumm P.J."/>
            <person name="Gowda K."/>
            <person name="Robb F.T."/>
            <person name="Mead D.A."/>
        </authorList>
    </citation>
    <scope>NUCLEOTIDE SEQUENCE [LARGE SCALE GENOMIC DNA]</scope>
    <source>
        <strain evidence="9">DSM 6724 / Z-1310</strain>
    </source>
</reference>
<feature type="binding site" evidence="6">
    <location>
        <position position="82"/>
    </location>
    <ligand>
        <name>[4Fe-4S] cluster</name>
        <dbReference type="ChEBI" id="CHEBI:49883"/>
        <note>4Fe-4S-S-AdoMet</note>
    </ligand>
</feature>
<dbReference type="InterPro" id="IPR006638">
    <property type="entry name" value="Elp3/MiaA/NifB-like_rSAM"/>
</dbReference>
<dbReference type="GO" id="GO:0046872">
    <property type="term" value="F:metal ion binding"/>
    <property type="evidence" value="ECO:0007669"/>
    <property type="project" value="UniProtKB-KW"/>
</dbReference>
<dbReference type="AlphaFoldDB" id="B8E220"/>
<dbReference type="EnsemblBacteria" id="ACK42297">
    <property type="protein sequence ID" value="ACK42297"/>
    <property type="gene ID" value="Dtur_1017"/>
</dbReference>
<dbReference type="InterPro" id="IPR016431">
    <property type="entry name" value="Pyrv-formate_lyase-activ_prd"/>
</dbReference>
<gene>
    <name evidence="8" type="ordered locus">Dtur_1017</name>
</gene>
<dbReference type="PANTHER" id="PTHR30352">
    <property type="entry name" value="PYRUVATE FORMATE-LYASE-ACTIVATING ENZYME"/>
    <property type="match status" value="1"/>
</dbReference>
<keyword evidence="4 6" id="KW-0408">Iron</keyword>
<dbReference type="Gene3D" id="3.20.20.70">
    <property type="entry name" value="Aldolase class I"/>
    <property type="match status" value="1"/>
</dbReference>
<evidence type="ECO:0000256" key="3">
    <source>
        <dbReference type="ARBA" id="ARBA00022723"/>
    </source>
</evidence>
<dbReference type="SFLD" id="SFLDG01101">
    <property type="entry name" value="Uncharacterised_Radical_SAM_Su"/>
    <property type="match status" value="1"/>
</dbReference>
<dbReference type="PANTHER" id="PTHR30352:SF5">
    <property type="entry name" value="PYRUVATE FORMATE-LYASE 1-ACTIVATING ENZYME"/>
    <property type="match status" value="1"/>
</dbReference>
<dbReference type="OrthoDB" id="9778883at2"/>
<keyword evidence="1" id="KW-0004">4Fe-4S</keyword>
<dbReference type="InterPro" id="IPR034457">
    <property type="entry name" value="Organic_radical-activating"/>
</dbReference>
<dbReference type="GO" id="GO:0003824">
    <property type="term" value="F:catalytic activity"/>
    <property type="evidence" value="ECO:0007669"/>
    <property type="project" value="InterPro"/>
</dbReference>
<name>B8E220_DICTD</name>
<dbReference type="SFLD" id="SFLDS00029">
    <property type="entry name" value="Radical_SAM"/>
    <property type="match status" value="1"/>
</dbReference>
<feature type="binding site" evidence="6">
    <location>
        <position position="86"/>
    </location>
    <ligand>
        <name>[4Fe-4S] cluster</name>
        <dbReference type="ChEBI" id="CHEBI:49883"/>
        <note>4Fe-4S-S-AdoMet</note>
    </ligand>
</feature>
<dbReference type="InParanoid" id="B8E220"/>
<proteinExistence type="predicted"/>
<accession>B8E220</accession>
<dbReference type="KEGG" id="dtu:Dtur_1017"/>
<dbReference type="SUPFAM" id="SSF102114">
    <property type="entry name" value="Radical SAM enzymes"/>
    <property type="match status" value="1"/>
</dbReference>
<dbReference type="InterPro" id="IPR027596">
    <property type="entry name" value="AmmeMemoSam_rS"/>
</dbReference>
<dbReference type="eggNOG" id="COG1180">
    <property type="taxonomic scope" value="Bacteria"/>
</dbReference>
<sequence>MREALYYQKLENQIVQCLLCPHHCIIPLGKRGICGVRENIEGTLYSLVYGKASSIALDPIEKKPLYHFYPGSAILSIGTVGCNFKCPFCQNWTISQVGPEDIFLEDVDKELLLKLAKKNGSIGISYTYNEPFIWYEFVLEVAKHFKEHNLKNVFVTNGFIEVEPFLEIAPYIDAMNIDLKSIREEFYNKLCKGSLKGVKRIIEFAYEKGIHIELTNLIIPGYNDNKEEIVALIDYVASISPNIPLHFTRYFPAYKFTVPPTPIEILKFAYSEARKRLHYVYLGNIWDTEGSTTFCPNCGNELIVREGYFIRKNLLKNSNKCPYCGTSIPVHTGGV</sequence>
<evidence type="ECO:0000313" key="9">
    <source>
        <dbReference type="Proteomes" id="UP000007719"/>
    </source>
</evidence>
<organism evidence="8 9">
    <name type="scientific">Dictyoglomus turgidum (strain DSM 6724 / Z-1310)</name>
    <dbReference type="NCBI Taxonomy" id="515635"/>
    <lineage>
        <taxon>Bacteria</taxon>
        <taxon>Pseudomonadati</taxon>
        <taxon>Dictyoglomota</taxon>
        <taxon>Dictyoglomia</taxon>
        <taxon>Dictyoglomales</taxon>
        <taxon>Dictyoglomaceae</taxon>
        <taxon>Dictyoglomus</taxon>
    </lineage>
</organism>
<dbReference type="STRING" id="515635.Dtur_1017"/>
<dbReference type="EMBL" id="CP001251">
    <property type="protein sequence ID" value="ACK42297.1"/>
    <property type="molecule type" value="Genomic_DNA"/>
</dbReference>
<evidence type="ECO:0000313" key="8">
    <source>
        <dbReference type="EMBL" id="ACK42297.1"/>
    </source>
</evidence>
<comment type="cofactor">
    <cofactor evidence="6">
        <name>[4Fe-4S] cluster</name>
        <dbReference type="ChEBI" id="CHEBI:49883"/>
    </cofactor>
    <text evidence="6">Binds 1 [4Fe-4S] cluster. The cluster is coordinated with 3 cysteines and an exchangeable S-adenosyl-L-methionine.</text>
</comment>
<dbReference type="Proteomes" id="UP000007719">
    <property type="component" value="Chromosome"/>
</dbReference>
<evidence type="ECO:0000259" key="7">
    <source>
        <dbReference type="PROSITE" id="PS51918"/>
    </source>
</evidence>
<keyword evidence="9" id="KW-1185">Reference proteome</keyword>
<evidence type="ECO:0000256" key="6">
    <source>
        <dbReference type="PIRSR" id="PIRSR004869-50"/>
    </source>
</evidence>
<dbReference type="RefSeq" id="WP_012583380.1">
    <property type="nucleotide sequence ID" value="NC_011661.1"/>
</dbReference>